<keyword evidence="2" id="KW-0378">Hydrolase</keyword>
<proteinExistence type="predicted"/>
<dbReference type="SUPFAM" id="SSF54106">
    <property type="entry name" value="LysM domain"/>
    <property type="match status" value="1"/>
</dbReference>
<protein>
    <submittedName>
        <fullName evidence="2">Zn-dependent protease</fullName>
    </submittedName>
</protein>
<evidence type="ECO:0000259" key="1">
    <source>
        <dbReference type="PROSITE" id="PS51782"/>
    </source>
</evidence>
<dbReference type="InterPro" id="IPR036779">
    <property type="entry name" value="LysM_dom_sf"/>
</dbReference>
<accession>A0ABU1II16</accession>
<evidence type="ECO:0000313" key="3">
    <source>
        <dbReference type="Proteomes" id="UP001185012"/>
    </source>
</evidence>
<gene>
    <name evidence="2" type="ORF">JOE21_000403</name>
</gene>
<dbReference type="PROSITE" id="PS51782">
    <property type="entry name" value="LYSM"/>
    <property type="match status" value="1"/>
</dbReference>
<dbReference type="InterPro" id="IPR018392">
    <property type="entry name" value="LysM"/>
</dbReference>
<sequence length="91" mass="10137">MKGMNPFGWGIVALIFILCLAFAWRNEGAALSPDHMQVIQVQPGDTLWSIARQAAGQDRDVRQVVNVIREINGLREAVIHPGQELKVPVYD</sequence>
<dbReference type="GO" id="GO:0008233">
    <property type="term" value="F:peptidase activity"/>
    <property type="evidence" value="ECO:0007669"/>
    <property type="project" value="UniProtKB-KW"/>
</dbReference>
<organism evidence="2 3">
    <name type="scientific">Desmospora profundinema</name>
    <dbReference type="NCBI Taxonomy" id="1571184"/>
    <lineage>
        <taxon>Bacteria</taxon>
        <taxon>Bacillati</taxon>
        <taxon>Bacillota</taxon>
        <taxon>Bacilli</taxon>
        <taxon>Bacillales</taxon>
        <taxon>Thermoactinomycetaceae</taxon>
        <taxon>Desmospora</taxon>
    </lineage>
</organism>
<feature type="domain" description="LysM" evidence="1">
    <location>
        <begin position="37"/>
        <end position="87"/>
    </location>
</feature>
<dbReference type="EMBL" id="JAVDQG010000001">
    <property type="protein sequence ID" value="MDR6224415.1"/>
    <property type="molecule type" value="Genomic_DNA"/>
</dbReference>
<dbReference type="Gene3D" id="3.10.350.10">
    <property type="entry name" value="LysM domain"/>
    <property type="match status" value="1"/>
</dbReference>
<evidence type="ECO:0000313" key="2">
    <source>
        <dbReference type="EMBL" id="MDR6224415.1"/>
    </source>
</evidence>
<comment type="caution">
    <text evidence="2">The sequence shown here is derived from an EMBL/GenBank/DDBJ whole genome shotgun (WGS) entry which is preliminary data.</text>
</comment>
<dbReference type="Proteomes" id="UP001185012">
    <property type="component" value="Unassembled WGS sequence"/>
</dbReference>
<dbReference type="GO" id="GO:0006508">
    <property type="term" value="P:proteolysis"/>
    <property type="evidence" value="ECO:0007669"/>
    <property type="project" value="UniProtKB-KW"/>
</dbReference>
<reference evidence="2 3" key="1">
    <citation type="submission" date="2023-07" db="EMBL/GenBank/DDBJ databases">
        <title>Genomic Encyclopedia of Type Strains, Phase IV (KMG-IV): sequencing the most valuable type-strain genomes for metagenomic binning, comparative biology and taxonomic classification.</title>
        <authorList>
            <person name="Goeker M."/>
        </authorList>
    </citation>
    <scope>NUCLEOTIDE SEQUENCE [LARGE SCALE GENOMIC DNA]</scope>
    <source>
        <strain evidence="2 3">DSM 45903</strain>
    </source>
</reference>
<dbReference type="Pfam" id="PF01476">
    <property type="entry name" value="LysM"/>
    <property type="match status" value="1"/>
</dbReference>
<dbReference type="CDD" id="cd00118">
    <property type="entry name" value="LysM"/>
    <property type="match status" value="1"/>
</dbReference>
<dbReference type="SMART" id="SM00257">
    <property type="entry name" value="LysM"/>
    <property type="match status" value="1"/>
</dbReference>
<keyword evidence="2" id="KW-0645">Protease</keyword>
<keyword evidence="3" id="KW-1185">Reference proteome</keyword>
<name>A0ABU1II16_9BACL</name>